<accession>E3GER9</accession>
<dbReference type="EMBL" id="CP002273">
    <property type="protein sequence ID" value="ADO37749.1"/>
    <property type="molecule type" value="Genomic_DNA"/>
</dbReference>
<sequence>MIFQVKDKILRKRIEKAINRTLELKSLEFICCRMRLCHC</sequence>
<reference evidence="1 2" key="2">
    <citation type="journal article" date="2011" name="J. Bacteriol.">
        <title>Complete genome sequence of a carbon monoxide-utilizing acetogen, Eubacterium limosum KIST612.</title>
        <authorList>
            <person name="Roh H."/>
            <person name="Ko H.J."/>
            <person name="Kim D."/>
            <person name="Choi D.G."/>
            <person name="Park S."/>
            <person name="Kim S."/>
            <person name="Chang I.S."/>
            <person name="Choi I.G."/>
        </authorList>
    </citation>
    <scope>NUCLEOTIDE SEQUENCE [LARGE SCALE GENOMIC DNA]</scope>
    <source>
        <strain evidence="1 2">KIST612</strain>
    </source>
</reference>
<keyword evidence="2" id="KW-1185">Reference proteome</keyword>
<organism evidence="1 2">
    <name type="scientific">Eubacterium callanderi</name>
    <dbReference type="NCBI Taxonomy" id="53442"/>
    <lineage>
        <taxon>Bacteria</taxon>
        <taxon>Bacillati</taxon>
        <taxon>Bacillota</taxon>
        <taxon>Clostridia</taxon>
        <taxon>Eubacteriales</taxon>
        <taxon>Eubacteriaceae</taxon>
        <taxon>Eubacterium</taxon>
    </lineage>
</organism>
<evidence type="ECO:0000313" key="1">
    <source>
        <dbReference type="EMBL" id="ADO37749.1"/>
    </source>
</evidence>
<evidence type="ECO:0000313" key="2">
    <source>
        <dbReference type="Proteomes" id="UP000006873"/>
    </source>
</evidence>
<reference key="1">
    <citation type="submission" date="2010-09" db="EMBL/GenBank/DDBJ databases">
        <authorList>
            <person name="Roh H."/>
            <person name="Ko H.-J."/>
            <person name="Kim D."/>
            <person name="Choi D.G."/>
            <person name="Park S."/>
            <person name="Kim S."/>
            <person name="Kim K.H."/>
            <person name="Chang I.S."/>
            <person name="Choi I.-G."/>
        </authorList>
    </citation>
    <scope>NUCLEOTIDE SEQUENCE</scope>
    <source>
        <strain>KIST612</strain>
    </source>
</reference>
<gene>
    <name evidence="1" type="ordered locus">ELI_2768</name>
</gene>
<protein>
    <submittedName>
        <fullName evidence="1">Uncharacterized protein</fullName>
    </submittedName>
</protein>
<proteinExistence type="predicted"/>
<dbReference type="Proteomes" id="UP000006873">
    <property type="component" value="Chromosome"/>
</dbReference>
<dbReference type="AlphaFoldDB" id="E3GER9"/>
<dbReference type="KEGG" id="elm:ELI_2768"/>
<name>E3GER9_9FIRM</name>
<dbReference type="HOGENOM" id="CLU_3309926_0_0_9"/>